<evidence type="ECO:0000313" key="5">
    <source>
        <dbReference type="Proteomes" id="UP000078546"/>
    </source>
</evidence>
<dbReference type="VEuPathDB" id="PlasmoDB:PocGH01_07042000"/>
<sequence>MNRTNRLGRFLRNVLGRSERSKNRGENVVCGKKFAGRAGGGSMLLVSPILFEMKHKEEEKTPKSEYIFMAGKSIDFLTQKLFENEYGTSILYLTFFVAYLALLAHDNKVNLMVQKLKFKYGNNMFTIGHPNYRKFLHKNNLMKKD</sequence>
<feature type="transmembrane region" description="Helical" evidence="1">
    <location>
        <begin position="86"/>
        <end position="105"/>
    </location>
</feature>
<reference evidence="5 6" key="1">
    <citation type="submission" date="2016-05" db="EMBL/GenBank/DDBJ databases">
        <authorList>
            <person name="Naeem Raeece"/>
        </authorList>
    </citation>
    <scope>NUCLEOTIDE SEQUENCE [LARGE SCALE GENOMIC DNA]</scope>
</reference>
<reference evidence="3" key="2">
    <citation type="submission" date="2016-05" db="EMBL/GenBank/DDBJ databases">
        <authorList>
            <person name="Lavstsen T."/>
            <person name="Jespersen J.S."/>
        </authorList>
    </citation>
    <scope>NUCLEOTIDE SEQUENCE [LARGE SCALE GENOMIC DNA]</scope>
</reference>
<protein>
    <recommendedName>
        <fullName evidence="2">Microprotein domain-containing protein</fullName>
    </recommendedName>
</protein>
<name>A0A1A8VPF7_PLAOA</name>
<accession>A0A1A8VPF7</accession>
<dbReference type="Pfam" id="PF23533">
    <property type="entry name" value="Microp_apicomplexa_19"/>
    <property type="match status" value="1"/>
</dbReference>
<dbReference type="InterPro" id="IPR056324">
    <property type="entry name" value="Microp_apicomplexa_19"/>
</dbReference>
<evidence type="ECO:0000313" key="6">
    <source>
        <dbReference type="Proteomes" id="UP000078560"/>
    </source>
</evidence>
<evidence type="ECO:0000256" key="1">
    <source>
        <dbReference type="SAM" id="Phobius"/>
    </source>
</evidence>
<dbReference type="EMBL" id="FLQU01000212">
    <property type="protein sequence ID" value="SBS82428.1"/>
    <property type="molecule type" value="Genomic_DNA"/>
</dbReference>
<gene>
    <name evidence="4" type="ORF">POVCU1_014060</name>
    <name evidence="3" type="ORF">POVCU2_0015310</name>
</gene>
<dbReference type="Proteomes" id="UP000078546">
    <property type="component" value="Unassembled WGS sequence"/>
</dbReference>
<evidence type="ECO:0000313" key="4">
    <source>
        <dbReference type="EMBL" id="SBS87083.1"/>
    </source>
</evidence>
<proteinExistence type="predicted"/>
<dbReference type="EMBL" id="FLQV01000261">
    <property type="protein sequence ID" value="SBS87083.1"/>
    <property type="molecule type" value="Genomic_DNA"/>
</dbReference>
<keyword evidence="1" id="KW-0812">Transmembrane</keyword>
<organism evidence="3 6">
    <name type="scientific">Plasmodium ovale curtisi</name>
    <dbReference type="NCBI Taxonomy" id="864141"/>
    <lineage>
        <taxon>Eukaryota</taxon>
        <taxon>Sar</taxon>
        <taxon>Alveolata</taxon>
        <taxon>Apicomplexa</taxon>
        <taxon>Aconoidasida</taxon>
        <taxon>Haemosporida</taxon>
        <taxon>Plasmodiidae</taxon>
        <taxon>Plasmodium</taxon>
        <taxon>Plasmodium (Plasmodium)</taxon>
    </lineage>
</organism>
<feature type="domain" description="Microprotein" evidence="2">
    <location>
        <begin position="49"/>
        <end position="143"/>
    </location>
</feature>
<evidence type="ECO:0000259" key="2">
    <source>
        <dbReference type="Pfam" id="PF23533"/>
    </source>
</evidence>
<evidence type="ECO:0000313" key="3">
    <source>
        <dbReference type="EMBL" id="SBS82428.1"/>
    </source>
</evidence>
<dbReference type="AlphaFoldDB" id="A0A1A8VPF7"/>
<dbReference type="Proteomes" id="UP000078560">
    <property type="component" value="Unassembled WGS sequence"/>
</dbReference>
<keyword evidence="1" id="KW-0472">Membrane</keyword>
<keyword evidence="1" id="KW-1133">Transmembrane helix</keyword>